<accession>A0A1G8FW75</accession>
<dbReference type="AlphaFoldDB" id="A0A1G8FW75"/>
<name>A0A1G8FW75_9PROT</name>
<evidence type="ECO:0000313" key="2">
    <source>
        <dbReference type="Proteomes" id="UP000217076"/>
    </source>
</evidence>
<reference evidence="2" key="1">
    <citation type="submission" date="2016-10" db="EMBL/GenBank/DDBJ databases">
        <authorList>
            <person name="Varghese N."/>
            <person name="Submissions S."/>
        </authorList>
    </citation>
    <scope>NUCLEOTIDE SEQUENCE [LARGE SCALE GENOMIC DNA]</scope>
    <source>
        <strain evidence="2">930I</strain>
    </source>
</reference>
<proteinExistence type="predicted"/>
<keyword evidence="2" id="KW-1185">Reference proteome</keyword>
<protein>
    <submittedName>
        <fullName evidence="1">Uncharacterized protein</fullName>
    </submittedName>
</protein>
<dbReference type="EMBL" id="FNCV01000017">
    <property type="protein sequence ID" value="SDH86357.1"/>
    <property type="molecule type" value="Genomic_DNA"/>
</dbReference>
<organism evidence="1 2">
    <name type="scientific">Roseospirillum parvum</name>
    <dbReference type="NCBI Taxonomy" id="83401"/>
    <lineage>
        <taxon>Bacteria</taxon>
        <taxon>Pseudomonadati</taxon>
        <taxon>Pseudomonadota</taxon>
        <taxon>Alphaproteobacteria</taxon>
        <taxon>Rhodospirillales</taxon>
        <taxon>Rhodospirillaceae</taxon>
        <taxon>Roseospirillum</taxon>
    </lineage>
</organism>
<gene>
    <name evidence="1" type="ORF">SAMN05421742_1172</name>
</gene>
<evidence type="ECO:0000313" key="1">
    <source>
        <dbReference type="EMBL" id="SDH86357.1"/>
    </source>
</evidence>
<dbReference type="Proteomes" id="UP000217076">
    <property type="component" value="Unassembled WGS sequence"/>
</dbReference>
<sequence length="144" mass="15252">MNPEQPGANWRPSALEPRAKNRNHLVVPDFSLRSALASVIRRGARRVATIGAFGAVLLAGCAASDGATGWHREGASPAQTRAAWNDCRRLAEDELGAAGRLPAGGPISTGNDPLANYDTYAAGRDIRRLAADCMGQKGYRRVAD</sequence>